<dbReference type="RefSeq" id="WP_093200586.1">
    <property type="nucleotide sequence ID" value="NZ_FNGS01000003.1"/>
</dbReference>
<dbReference type="Proteomes" id="UP000198901">
    <property type="component" value="Unassembled WGS sequence"/>
</dbReference>
<proteinExistence type="predicted"/>
<name>A0A1G9MW76_9BACT</name>
<organism evidence="1 2">
    <name type="scientific">Siphonobacter aquaeclarae</name>
    <dbReference type="NCBI Taxonomy" id="563176"/>
    <lineage>
        <taxon>Bacteria</taxon>
        <taxon>Pseudomonadati</taxon>
        <taxon>Bacteroidota</taxon>
        <taxon>Cytophagia</taxon>
        <taxon>Cytophagales</taxon>
        <taxon>Cytophagaceae</taxon>
        <taxon>Siphonobacter</taxon>
    </lineage>
</organism>
<reference evidence="1 2" key="1">
    <citation type="submission" date="2016-10" db="EMBL/GenBank/DDBJ databases">
        <authorList>
            <person name="de Groot N.N."/>
        </authorList>
    </citation>
    <scope>NUCLEOTIDE SEQUENCE [LARGE SCALE GENOMIC DNA]</scope>
    <source>
        <strain evidence="1 2">DSM 21668</strain>
    </source>
</reference>
<dbReference type="OrthoDB" id="1405714at2"/>
<accession>A0A1G9MW76</accession>
<sequence>MEGLTKYIKVDRFRFLSSLHTTARQLRICSEIISEIGSGIKLERNILVSLTNWSSEKEQLDESYRNSKGKITENSKPTSSFNHYIDLCKSLDLISGFNGTVSNTRLSFLLLSFISTKTEKDNLLNSEKCFYFFILLAYDSDGIFLVLDILQRGVLNQISLQQTFQDSLNIRLTAKRELSSGFIKNQINEKFRTINYIWTKPQKYAEHLLIPRCEWLNQLNLVSIEKRKGSTAYFLTPEGEKMIELLPCLEATNITDIDKSWVSSSTFTLFSKLFLKAFQSLNELPFNEKIRLVGISLGKSLSAVKSSSLFKIPAFESVLFVCIDLLSSNSIVANFDDIHLLLDDGISYGGRHYSIKSKGRANESYITVTLLQ</sequence>
<dbReference type="EMBL" id="FNGS01000003">
    <property type="protein sequence ID" value="SDL78546.1"/>
    <property type="molecule type" value="Genomic_DNA"/>
</dbReference>
<keyword evidence="2" id="KW-1185">Reference proteome</keyword>
<evidence type="ECO:0000313" key="1">
    <source>
        <dbReference type="EMBL" id="SDL78546.1"/>
    </source>
</evidence>
<gene>
    <name evidence="1" type="ORF">SAMN04488090_1770</name>
</gene>
<dbReference type="AlphaFoldDB" id="A0A1G9MW76"/>
<dbReference type="STRING" id="563176.SAMN04488090_1770"/>
<evidence type="ECO:0000313" key="2">
    <source>
        <dbReference type="Proteomes" id="UP000198901"/>
    </source>
</evidence>
<protein>
    <submittedName>
        <fullName evidence="1">Uncharacterized protein</fullName>
    </submittedName>
</protein>